<dbReference type="PRINTS" id="PR00010">
    <property type="entry name" value="EGFBLOOD"/>
</dbReference>
<dbReference type="EMBL" id="JAHRIQ010023651">
    <property type="protein sequence ID" value="MEQ2228288.1"/>
    <property type="molecule type" value="Genomic_DNA"/>
</dbReference>
<keyword evidence="2" id="KW-0677">Repeat</keyword>
<evidence type="ECO:0000259" key="6">
    <source>
        <dbReference type="PROSITE" id="PS50026"/>
    </source>
</evidence>
<name>A0ABV0T607_9TELE</name>
<feature type="disulfide bond" evidence="4">
    <location>
        <begin position="74"/>
        <end position="83"/>
    </location>
</feature>
<keyword evidence="1 4" id="KW-0245">EGF-like domain</keyword>
<evidence type="ECO:0000256" key="3">
    <source>
        <dbReference type="ARBA" id="ARBA00023157"/>
    </source>
</evidence>
<feature type="domain" description="EGF-like" evidence="6">
    <location>
        <begin position="86"/>
        <end position="123"/>
    </location>
</feature>
<organism evidence="7 8">
    <name type="scientific">Ilyodon furcidens</name>
    <name type="common">goldbreast splitfin</name>
    <dbReference type="NCBI Taxonomy" id="33524"/>
    <lineage>
        <taxon>Eukaryota</taxon>
        <taxon>Metazoa</taxon>
        <taxon>Chordata</taxon>
        <taxon>Craniata</taxon>
        <taxon>Vertebrata</taxon>
        <taxon>Euteleostomi</taxon>
        <taxon>Actinopterygii</taxon>
        <taxon>Neopterygii</taxon>
        <taxon>Teleostei</taxon>
        <taxon>Neoteleostei</taxon>
        <taxon>Acanthomorphata</taxon>
        <taxon>Ovalentaria</taxon>
        <taxon>Atherinomorphae</taxon>
        <taxon>Cyprinodontiformes</taxon>
        <taxon>Goodeidae</taxon>
        <taxon>Ilyodon</taxon>
    </lineage>
</organism>
<dbReference type="SMART" id="SM00179">
    <property type="entry name" value="EGF_CA"/>
    <property type="match status" value="2"/>
</dbReference>
<sequence length="170" mass="18939">MWIICRRIIYLIQYECLGYEGENCQVDIDECEQHPCDNGGECFQRSHLQNYGRLSELSMTNFSYDIAAGFICHCLPGFAGYNCSVNVDECESAPCHHGGSCQDHVNSFQCLCPEGFTGKTQAENGTRSKDREPGDVEGEGRDAERTDNKQSTEGSSKETMTTSQDCDTLM</sequence>
<dbReference type="PROSITE" id="PS50026">
    <property type="entry name" value="EGF_3"/>
    <property type="match status" value="2"/>
</dbReference>
<dbReference type="InterPro" id="IPR000152">
    <property type="entry name" value="EGF-type_Asp/Asn_hydroxyl_site"/>
</dbReference>
<dbReference type="Proteomes" id="UP001482620">
    <property type="component" value="Unassembled WGS sequence"/>
</dbReference>
<evidence type="ECO:0000256" key="2">
    <source>
        <dbReference type="ARBA" id="ARBA00022737"/>
    </source>
</evidence>
<proteinExistence type="predicted"/>
<evidence type="ECO:0000256" key="5">
    <source>
        <dbReference type="SAM" id="MobiDB-lite"/>
    </source>
</evidence>
<keyword evidence="3 4" id="KW-1015">Disulfide bond</keyword>
<evidence type="ECO:0000256" key="1">
    <source>
        <dbReference type="ARBA" id="ARBA00022536"/>
    </source>
</evidence>
<dbReference type="InterPro" id="IPR051022">
    <property type="entry name" value="Notch_Cell-Fate_Det"/>
</dbReference>
<dbReference type="InterPro" id="IPR001881">
    <property type="entry name" value="EGF-like_Ca-bd_dom"/>
</dbReference>
<dbReference type="PROSITE" id="PS01187">
    <property type="entry name" value="EGF_CA"/>
    <property type="match status" value="1"/>
</dbReference>
<dbReference type="InterPro" id="IPR018097">
    <property type="entry name" value="EGF_Ca-bd_CS"/>
</dbReference>
<comment type="caution">
    <text evidence="7">The sequence shown here is derived from an EMBL/GenBank/DDBJ whole genome shotgun (WGS) entry which is preliminary data.</text>
</comment>
<dbReference type="PANTHER" id="PTHR24049">
    <property type="entry name" value="CRUMBS FAMILY MEMBER"/>
    <property type="match status" value="1"/>
</dbReference>
<dbReference type="CDD" id="cd00054">
    <property type="entry name" value="EGF_CA"/>
    <property type="match status" value="2"/>
</dbReference>
<feature type="compositionally biased region" description="Polar residues" evidence="5">
    <location>
        <begin position="151"/>
        <end position="170"/>
    </location>
</feature>
<reference evidence="7 8" key="1">
    <citation type="submission" date="2021-06" db="EMBL/GenBank/DDBJ databases">
        <authorList>
            <person name="Palmer J.M."/>
        </authorList>
    </citation>
    <scope>NUCLEOTIDE SEQUENCE [LARGE SCALE GENOMIC DNA]</scope>
    <source>
        <strain evidence="8">if_2019</strain>
        <tissue evidence="7">Muscle</tissue>
    </source>
</reference>
<feature type="compositionally biased region" description="Basic and acidic residues" evidence="5">
    <location>
        <begin position="126"/>
        <end position="150"/>
    </location>
</feature>
<dbReference type="Gene3D" id="2.10.25.10">
    <property type="entry name" value="Laminin"/>
    <property type="match status" value="2"/>
</dbReference>
<dbReference type="PROSITE" id="PS00022">
    <property type="entry name" value="EGF_1"/>
    <property type="match status" value="1"/>
</dbReference>
<feature type="region of interest" description="Disordered" evidence="5">
    <location>
        <begin position="121"/>
        <end position="170"/>
    </location>
</feature>
<gene>
    <name evidence="7" type="ORF">ILYODFUR_007461</name>
</gene>
<dbReference type="Pfam" id="PF00008">
    <property type="entry name" value="EGF"/>
    <property type="match status" value="1"/>
</dbReference>
<dbReference type="InterPro" id="IPR000742">
    <property type="entry name" value="EGF"/>
</dbReference>
<evidence type="ECO:0000313" key="7">
    <source>
        <dbReference type="EMBL" id="MEQ2228288.1"/>
    </source>
</evidence>
<dbReference type="SUPFAM" id="SSF57196">
    <property type="entry name" value="EGF/Laminin"/>
    <property type="match status" value="2"/>
</dbReference>
<evidence type="ECO:0000256" key="4">
    <source>
        <dbReference type="PROSITE-ProRule" id="PRU00076"/>
    </source>
</evidence>
<dbReference type="PROSITE" id="PS01186">
    <property type="entry name" value="EGF_2"/>
    <property type="match status" value="1"/>
</dbReference>
<evidence type="ECO:0000313" key="8">
    <source>
        <dbReference type="Proteomes" id="UP001482620"/>
    </source>
</evidence>
<protein>
    <recommendedName>
        <fullName evidence="6">EGF-like domain-containing protein</fullName>
    </recommendedName>
</protein>
<dbReference type="SMART" id="SM00181">
    <property type="entry name" value="EGF"/>
    <property type="match status" value="2"/>
</dbReference>
<dbReference type="PROSITE" id="PS00010">
    <property type="entry name" value="ASX_HYDROXYL"/>
    <property type="match status" value="1"/>
</dbReference>
<comment type="caution">
    <text evidence="4">Lacks conserved residue(s) required for the propagation of feature annotation.</text>
</comment>
<accession>A0ABV0T607</accession>
<keyword evidence="8" id="KW-1185">Reference proteome</keyword>
<feature type="domain" description="EGF-like" evidence="6">
    <location>
        <begin position="27"/>
        <end position="84"/>
    </location>
</feature>